<dbReference type="Gene3D" id="3.40.190.10">
    <property type="entry name" value="Periplasmic binding protein-like II"/>
    <property type="match status" value="2"/>
</dbReference>
<proteinExistence type="inferred from homology"/>
<dbReference type="AlphaFoldDB" id="A0A4P5P5A9"/>
<name>A0A4P5P5A9_9ENTE</name>
<dbReference type="GO" id="GO:0042956">
    <property type="term" value="P:maltodextrin transmembrane transport"/>
    <property type="evidence" value="ECO:0007669"/>
    <property type="project" value="TreeGrafter"/>
</dbReference>
<dbReference type="GO" id="GO:0055052">
    <property type="term" value="C:ATP-binding cassette (ABC) transporter complex, substrate-binding subunit-containing"/>
    <property type="evidence" value="ECO:0007669"/>
    <property type="project" value="TreeGrafter"/>
</dbReference>
<comment type="caution">
    <text evidence="5">The sequence shown here is derived from an EMBL/GenBank/DDBJ whole genome shotgun (WGS) entry which is preliminary data.</text>
</comment>
<evidence type="ECO:0000313" key="5">
    <source>
        <dbReference type="EMBL" id="GCF92870.1"/>
    </source>
</evidence>
<organism evidence="5 6">
    <name type="scientific">Enterococcus florum</name>
    <dbReference type="NCBI Taxonomy" id="2480627"/>
    <lineage>
        <taxon>Bacteria</taxon>
        <taxon>Bacillati</taxon>
        <taxon>Bacillota</taxon>
        <taxon>Bacilli</taxon>
        <taxon>Lactobacillales</taxon>
        <taxon>Enterococcaceae</taxon>
        <taxon>Enterococcus</taxon>
    </lineage>
</organism>
<dbReference type="SUPFAM" id="SSF53850">
    <property type="entry name" value="Periplasmic binding protein-like II"/>
    <property type="match status" value="1"/>
</dbReference>
<dbReference type="RefSeq" id="WP_146621359.1">
    <property type="nucleotide sequence ID" value="NZ_BJCC01000007.1"/>
</dbReference>
<evidence type="ECO:0000256" key="3">
    <source>
        <dbReference type="ARBA" id="ARBA00022729"/>
    </source>
</evidence>
<gene>
    <name evidence="5" type="ORF">NRIC_07610</name>
</gene>
<dbReference type="Proteomes" id="UP000290567">
    <property type="component" value="Unassembled WGS sequence"/>
</dbReference>
<feature type="signal peptide" evidence="4">
    <location>
        <begin position="1"/>
        <end position="20"/>
    </location>
</feature>
<comment type="similarity">
    <text evidence="1">Belongs to the bacterial solute-binding protein 1 family.</text>
</comment>
<dbReference type="InterPro" id="IPR006059">
    <property type="entry name" value="SBP"/>
</dbReference>
<dbReference type="EMBL" id="BJCC01000007">
    <property type="protein sequence ID" value="GCF92870.1"/>
    <property type="molecule type" value="Genomic_DNA"/>
</dbReference>
<dbReference type="PROSITE" id="PS51257">
    <property type="entry name" value="PROKAR_LIPOPROTEIN"/>
    <property type="match status" value="1"/>
</dbReference>
<keyword evidence="2" id="KW-0813">Transport</keyword>
<dbReference type="GO" id="GO:0015768">
    <property type="term" value="P:maltose transport"/>
    <property type="evidence" value="ECO:0007669"/>
    <property type="project" value="TreeGrafter"/>
</dbReference>
<evidence type="ECO:0000313" key="6">
    <source>
        <dbReference type="Proteomes" id="UP000290567"/>
    </source>
</evidence>
<reference evidence="6" key="1">
    <citation type="submission" date="2019-02" db="EMBL/GenBank/DDBJ databases">
        <title>Draft genome sequence of Enterococcus sp. Gos25-1.</title>
        <authorList>
            <person name="Tanaka N."/>
            <person name="Shiwa Y."/>
            <person name="Fujita N."/>
        </authorList>
    </citation>
    <scope>NUCLEOTIDE SEQUENCE [LARGE SCALE GENOMIC DNA]</scope>
    <source>
        <strain evidence="6">Gos25-1</strain>
    </source>
</reference>
<evidence type="ECO:0000256" key="1">
    <source>
        <dbReference type="ARBA" id="ARBA00008520"/>
    </source>
</evidence>
<dbReference type="PANTHER" id="PTHR30061:SF50">
    <property type="entry name" value="MALTOSE_MALTODEXTRIN-BINDING PERIPLASMIC PROTEIN"/>
    <property type="match status" value="1"/>
</dbReference>
<evidence type="ECO:0000256" key="4">
    <source>
        <dbReference type="SAM" id="SignalP"/>
    </source>
</evidence>
<dbReference type="PANTHER" id="PTHR30061">
    <property type="entry name" value="MALTOSE-BINDING PERIPLASMIC PROTEIN"/>
    <property type="match status" value="1"/>
</dbReference>
<dbReference type="Pfam" id="PF13416">
    <property type="entry name" value="SBP_bac_8"/>
    <property type="match status" value="1"/>
</dbReference>
<evidence type="ECO:0000256" key="2">
    <source>
        <dbReference type="ARBA" id="ARBA00022448"/>
    </source>
</evidence>
<dbReference type="GO" id="GO:1901982">
    <property type="term" value="F:maltose binding"/>
    <property type="evidence" value="ECO:0007669"/>
    <property type="project" value="TreeGrafter"/>
</dbReference>
<keyword evidence="3 4" id="KW-0732">Signal</keyword>
<sequence>MKKKVLWLVSLLCVSGMLGACGGSNEDKASSKDNKEPLKMWVGLNQADTYRKLAKEFEKKNDVKVEVIEIEEADDGLLKDGEAAADVIRLPHDQLGQLVEAGSVYENEKYEDEIKKTDIPMAIEAASYEDTMYGYPASADAMFLYYDKRVYNEDDLATLDSLTKKGKVGLNIAEAGADYRLTPWFIANGASLYGEKGDDVDGSTLNNEAGLNVLKWVGKAKENENIVAVNSDEISALQEGKISALFSGVWNAQNVKDILGENMGTAVYPKADFGNGQVNLKAFSGVPIFVVNAATKNPGKAMDLARFVTNEEAQLEVFKGISTVPSNKAARESDEIQSDQIAKTVSVATTDEHSVLMPKLPEMKNFWPNMNALLVDTYDGKVTEADMQKKLDTLVKDISKPVKE</sequence>
<feature type="chain" id="PRO_5038598533" evidence="4">
    <location>
        <begin position="21"/>
        <end position="404"/>
    </location>
</feature>
<protein>
    <submittedName>
        <fullName evidence="5">Sugar ABC transporter substrate-binding protein</fullName>
    </submittedName>
</protein>
<keyword evidence="6" id="KW-1185">Reference proteome</keyword>
<dbReference type="OrthoDB" id="9766758at2"/>
<accession>A0A4P5P5A9</accession>